<feature type="region of interest" description="Disordered" evidence="4">
    <location>
        <begin position="217"/>
        <end position="241"/>
    </location>
</feature>
<sequence>MFNVSQGFTHSYSLTACQRGMKASGLMRSGGCQPLSNPLASQRSPKAAQTSPRWSAPSLYRGRTSGTCMEAAWKLHRSLRRCIRLFILSGIPVPRTNLIPQEQVPLHQAPLGPSGSPWLNHICLPPPQLPITTLLRTMFNSAGISPLPISISTIMPADMMAHLGSGQGQPGLVMYGLYGLDTFEHVEIDEYQVPFPINRRRPCSSSFPKPCVFDSMASSPSPGSVTTAPSREGSRIGRPPQWTVSRSRKLARLYLYTTLSIERIIRVLEDDVFKPRCGDREFAGLYTALTDFAGRIQLKRRFTKCWTTTPDIFDPKHNLARTEISSVSGSSRRVEEGPSFDFAGSPDALLSPIRWSIPLSAQTTDVTDFAGSSDRGSAMVQDLKRRLSDCSTHFAHQITSLIRDFTIAGSSQDELSTGRRPSEALSDRSGHDELSELGISNEPFEAFPEPAFAVPGDFLSAHRRNCADFPGQQHGVGDCWCSIAGDTSLDQNSWLMPTGELSVRARHVLNHPSPGSLSLLDSFGNTPLHLFATLEGYQDTLFRMVLNCDVETLKITNTAGQTFLHTLNLDWFLNLTDPSTLLKQLLSHIRDSVPDLVHETDVYGRTFFHRAHSLVRDPEALANLFSPFDSLRAARRDAFGFNPLGSGITGDQGPYTPPRRGNNLSPQVEYLSSSAGPSRGHSASPSDNDSFLAYHARLVEVIQSSYNNPQVEDAEGRNGLHCLAEAILNQQSMNRHVSSSVGAPSIHQRPSLKRKLDSSKESITSFPSPSPSSTASASTASNESTLTTRLRHLTGLLHHSHVDVNAYDKSGNTPLMAFITHIPDDQDDKSKTLLAILETIIRAKGCKIEARNRRGETALLVAARLGRKVALTTLLEHGANVHARDVDGRGVLEVVDEVCKGAGRGERGKGAGKGDISLYARAEACRVLLTGRRDWGVVGRPGVGREWRV</sequence>
<dbReference type="eggNOG" id="ENOG502RS6K">
    <property type="taxonomic scope" value="Eukaryota"/>
</dbReference>
<evidence type="ECO:0000256" key="3">
    <source>
        <dbReference type="PROSITE-ProRule" id="PRU00023"/>
    </source>
</evidence>
<dbReference type="RefSeq" id="XP_001909777.1">
    <property type="nucleotide sequence ID" value="XM_001909742.1"/>
</dbReference>
<feature type="compositionally biased region" description="Basic and acidic residues" evidence="4">
    <location>
        <begin position="416"/>
        <end position="434"/>
    </location>
</feature>
<protein>
    <submittedName>
        <fullName evidence="5">Podospora anserina S mat+ genomic DNA chromosome 3, supercontig 2</fullName>
    </submittedName>
</protein>
<dbReference type="PANTHER" id="PTHR24126:SF14">
    <property type="entry name" value="ANK_REP_REGION DOMAIN-CONTAINING PROTEIN"/>
    <property type="match status" value="1"/>
</dbReference>
<dbReference type="Pfam" id="PF00023">
    <property type="entry name" value="Ank"/>
    <property type="match status" value="1"/>
</dbReference>
<name>B2B187_PODAN</name>
<dbReference type="SUPFAM" id="SSF48403">
    <property type="entry name" value="Ankyrin repeat"/>
    <property type="match status" value="1"/>
</dbReference>
<keyword evidence="2 3" id="KW-0040">ANK repeat</keyword>
<evidence type="ECO:0000313" key="7">
    <source>
        <dbReference type="Proteomes" id="UP000001197"/>
    </source>
</evidence>
<evidence type="ECO:0000256" key="2">
    <source>
        <dbReference type="ARBA" id="ARBA00023043"/>
    </source>
</evidence>
<dbReference type="PROSITE" id="PS50297">
    <property type="entry name" value="ANK_REP_REGION"/>
    <property type="match status" value="1"/>
</dbReference>
<dbReference type="GeneID" id="6193792"/>
<keyword evidence="1" id="KW-0677">Repeat</keyword>
<gene>
    <name evidence="5" type="ORF">PODANS_3_9670</name>
</gene>
<evidence type="ECO:0000256" key="4">
    <source>
        <dbReference type="SAM" id="MobiDB-lite"/>
    </source>
</evidence>
<feature type="region of interest" description="Disordered" evidence="4">
    <location>
        <begin position="412"/>
        <end position="435"/>
    </location>
</feature>
<accession>B2B187</accession>
<dbReference type="AlphaFoldDB" id="B2B187"/>
<dbReference type="Proteomes" id="UP000001197">
    <property type="component" value="Chromosome 3"/>
</dbReference>
<dbReference type="Gene3D" id="1.25.40.20">
    <property type="entry name" value="Ankyrin repeat-containing domain"/>
    <property type="match status" value="1"/>
</dbReference>
<reference evidence="6" key="4">
    <citation type="submission" date="2015-04" db="EMBL/GenBank/DDBJ databases">
        <title>Maintaining two mating types: Structure of the mating type locus and its role in heterokaryosis in Podospora anserina.</title>
        <authorList>
            <person name="Grognet P."/>
            <person name="Bidard F."/>
            <person name="Kuchly C."/>
            <person name="Chan Ho Tong L."/>
            <person name="Coppin E."/>
            <person name="Ait Benkhali J."/>
            <person name="Couloux A."/>
            <person name="Wincker P."/>
            <person name="Debuchy R."/>
            <person name="Silar P."/>
        </authorList>
    </citation>
    <scope>NUCLEOTIDE SEQUENCE</scope>
</reference>
<dbReference type="EMBL" id="FO904938">
    <property type="protein sequence ID" value="CDP27506.1"/>
    <property type="molecule type" value="Genomic_DNA"/>
</dbReference>
<feature type="compositionally biased region" description="Low complexity" evidence="4">
    <location>
        <begin position="762"/>
        <end position="784"/>
    </location>
</feature>
<dbReference type="HOGENOM" id="CLU_310153_0_0_1"/>
<evidence type="ECO:0000313" key="5">
    <source>
        <dbReference type="EMBL" id="CAP70911.1"/>
    </source>
</evidence>
<dbReference type="PROSITE" id="PS50088">
    <property type="entry name" value="ANK_REPEAT"/>
    <property type="match status" value="1"/>
</dbReference>
<feature type="compositionally biased region" description="Polar residues" evidence="4">
    <location>
        <begin position="217"/>
        <end position="229"/>
    </location>
</feature>
<evidence type="ECO:0000256" key="1">
    <source>
        <dbReference type="ARBA" id="ARBA00022737"/>
    </source>
</evidence>
<dbReference type="InterPro" id="IPR036770">
    <property type="entry name" value="Ankyrin_rpt-contain_sf"/>
</dbReference>
<dbReference type="KEGG" id="pan:PODANSg6814"/>
<reference evidence="7" key="3">
    <citation type="journal article" date="2014" name="Genetics">
        <title>Maintaining two mating types: Structure of the mating type locus and its role in heterokaryosis in Podospora anserina.</title>
        <authorList>
            <person name="Grognet P."/>
            <person name="Bidard F."/>
            <person name="Kuchly C."/>
            <person name="Tong L.C.H."/>
            <person name="Coppin E."/>
            <person name="Benkhali J.A."/>
            <person name="Couloux A."/>
            <person name="Wincker P."/>
            <person name="Debuchy R."/>
            <person name="Silar P."/>
        </authorList>
    </citation>
    <scope>GENOME REANNOTATION</scope>
    <source>
        <strain evidence="7">S / ATCC MYA-4624 / DSM 980 / FGSC 10383</strain>
    </source>
</reference>
<reference evidence="5 7" key="1">
    <citation type="journal article" date="2008" name="Genome Biol.">
        <title>The genome sequence of the model ascomycete fungus Podospora anserina.</title>
        <authorList>
            <person name="Espagne E."/>
            <person name="Lespinet O."/>
            <person name="Malagnac F."/>
            <person name="Da Silva C."/>
            <person name="Jaillon O."/>
            <person name="Porcel B.M."/>
            <person name="Couloux A."/>
            <person name="Aury J.-M."/>
            <person name="Segurens B."/>
            <person name="Poulain J."/>
            <person name="Anthouard V."/>
            <person name="Grossetete S."/>
            <person name="Khalili H."/>
            <person name="Coppin E."/>
            <person name="Dequard-Chablat M."/>
            <person name="Picard M."/>
            <person name="Contamine V."/>
            <person name="Arnaise S."/>
            <person name="Bourdais A."/>
            <person name="Berteaux-Lecellier V."/>
            <person name="Gautheret D."/>
            <person name="de Vries R.P."/>
            <person name="Battaglia E."/>
            <person name="Coutinho P.M."/>
            <person name="Danchin E.G.J."/>
            <person name="Henrissat B."/>
            <person name="El Khoury R."/>
            <person name="Sainsard-Chanet A."/>
            <person name="Boivin A."/>
            <person name="Pinan-Lucarre B."/>
            <person name="Sellem C.H."/>
            <person name="Debuchy R."/>
            <person name="Wincker P."/>
            <person name="Weissenbach J."/>
            <person name="Silar P."/>
        </authorList>
    </citation>
    <scope>NUCLEOTIDE SEQUENCE [LARGE SCALE GENOMIC DNA]</scope>
    <source>
        <strain evidence="7">S / ATCC MYA-4624 / DSM 980 / FGSC 10383</strain>
        <strain evidence="5">S mat+</strain>
    </source>
</reference>
<feature type="region of interest" description="Disordered" evidence="4">
    <location>
        <begin position="735"/>
        <end position="784"/>
    </location>
</feature>
<feature type="repeat" description="ANK" evidence="3">
    <location>
        <begin position="854"/>
        <end position="886"/>
    </location>
</feature>
<dbReference type="VEuPathDB" id="FungiDB:PODANS_3_9670"/>
<dbReference type="OrthoDB" id="194358at2759"/>
<dbReference type="EMBL" id="CU638743">
    <property type="protein sequence ID" value="CAP70911.1"/>
    <property type="molecule type" value="Genomic_DNA"/>
</dbReference>
<reference evidence="5" key="2">
    <citation type="submission" date="2008-07" db="EMBL/GenBank/DDBJ databases">
        <authorList>
            <person name="Genoscope - CEA"/>
        </authorList>
    </citation>
    <scope>NUCLEOTIDE SEQUENCE</scope>
    <source>
        <strain evidence="5">S mat+</strain>
    </source>
</reference>
<feature type="compositionally biased region" description="Polar residues" evidence="4">
    <location>
        <begin position="662"/>
        <end position="687"/>
    </location>
</feature>
<feature type="region of interest" description="Disordered" evidence="4">
    <location>
        <begin position="34"/>
        <end position="58"/>
    </location>
</feature>
<evidence type="ECO:0000313" key="6">
    <source>
        <dbReference type="EMBL" id="CDP27506.1"/>
    </source>
</evidence>
<organism evidence="5">
    <name type="scientific">Podospora anserina (strain S / ATCC MYA-4624 / DSM 980 / FGSC 10383)</name>
    <name type="common">Pleurage anserina</name>
    <dbReference type="NCBI Taxonomy" id="515849"/>
    <lineage>
        <taxon>Eukaryota</taxon>
        <taxon>Fungi</taxon>
        <taxon>Dikarya</taxon>
        <taxon>Ascomycota</taxon>
        <taxon>Pezizomycotina</taxon>
        <taxon>Sordariomycetes</taxon>
        <taxon>Sordariomycetidae</taxon>
        <taxon>Sordariales</taxon>
        <taxon>Podosporaceae</taxon>
        <taxon>Podospora</taxon>
        <taxon>Podospora anserina</taxon>
    </lineage>
</organism>
<feature type="compositionally biased region" description="Polar residues" evidence="4">
    <location>
        <begin position="34"/>
        <end position="53"/>
    </location>
</feature>
<dbReference type="PANTHER" id="PTHR24126">
    <property type="entry name" value="ANKYRIN REPEAT, PH AND SEC7 DOMAIN CONTAINING PROTEIN SECG-RELATED"/>
    <property type="match status" value="1"/>
</dbReference>
<proteinExistence type="predicted"/>
<feature type="region of interest" description="Disordered" evidence="4">
    <location>
        <begin position="645"/>
        <end position="687"/>
    </location>
</feature>
<keyword evidence="7" id="KW-1185">Reference proteome</keyword>
<dbReference type="InterPro" id="IPR002110">
    <property type="entry name" value="Ankyrin_rpt"/>
</dbReference>